<keyword evidence="4 6" id="KW-0378">Hydrolase</keyword>
<dbReference type="AlphaFoldDB" id="A0A1M6MGW9"/>
<feature type="binding site" evidence="8">
    <location>
        <position position="148"/>
    </location>
    <ligand>
        <name>substrate</name>
    </ligand>
</feature>
<dbReference type="SUPFAM" id="SSF52317">
    <property type="entry name" value="Class I glutamine amidotransferase-like"/>
    <property type="match status" value="1"/>
</dbReference>
<dbReference type="SUPFAM" id="SSF51445">
    <property type="entry name" value="(Trans)glycosidases"/>
    <property type="match status" value="1"/>
</dbReference>
<feature type="binding site" evidence="9">
    <location>
        <position position="156"/>
    </location>
    <ligand>
        <name>Zn(2+)</name>
        <dbReference type="ChEBI" id="CHEBI:29105"/>
    </ligand>
</feature>
<organism evidence="12 13">
    <name type="scientific">Anaerocolumna jejuensis DSM 15929</name>
    <dbReference type="NCBI Taxonomy" id="1121322"/>
    <lineage>
        <taxon>Bacteria</taxon>
        <taxon>Bacillati</taxon>
        <taxon>Bacillota</taxon>
        <taxon>Clostridia</taxon>
        <taxon>Lachnospirales</taxon>
        <taxon>Lachnospiraceae</taxon>
        <taxon>Anaerocolumna</taxon>
    </lineage>
</organism>
<gene>
    <name evidence="12" type="ORF">SAMN02745136_01004</name>
</gene>
<dbReference type="CDD" id="cd03143">
    <property type="entry name" value="A4_beta-galactosidase_middle_domain"/>
    <property type="match status" value="1"/>
</dbReference>
<dbReference type="Pfam" id="PF02449">
    <property type="entry name" value="Glyco_hydro_42"/>
    <property type="match status" value="1"/>
</dbReference>
<dbReference type="RefSeq" id="WP_073273506.1">
    <property type="nucleotide sequence ID" value="NZ_FRAC01000007.1"/>
</dbReference>
<dbReference type="OrthoDB" id="9800974at2"/>
<dbReference type="PANTHER" id="PTHR36447:SF1">
    <property type="entry name" value="BETA-GALACTOSIDASE GANA"/>
    <property type="match status" value="1"/>
</dbReference>
<keyword evidence="9" id="KW-0479">Metal-binding</keyword>
<dbReference type="PANTHER" id="PTHR36447">
    <property type="entry name" value="BETA-GALACTOSIDASE GANA"/>
    <property type="match status" value="1"/>
</dbReference>
<feature type="binding site" evidence="8">
    <location>
        <position position="110"/>
    </location>
    <ligand>
        <name>substrate</name>
    </ligand>
</feature>
<evidence type="ECO:0000256" key="9">
    <source>
        <dbReference type="PIRSR" id="PIRSR001084-3"/>
    </source>
</evidence>
<dbReference type="GO" id="GO:0009341">
    <property type="term" value="C:beta-galactosidase complex"/>
    <property type="evidence" value="ECO:0007669"/>
    <property type="project" value="InterPro"/>
</dbReference>
<feature type="active site" description="Nucleophile" evidence="7">
    <location>
        <position position="304"/>
    </location>
</feature>
<feature type="active site" description="Proton donor" evidence="7">
    <location>
        <position position="149"/>
    </location>
</feature>
<sequence>MKQTGFIYGGDYNPEQWLDTPEILKQDIEYMKAAHINEVTLGVFSWSALEPQEGVYEFKWLRNIIDNLYENGISVILSTPSGARPKWLADSYPEVLRVNADRTNNLFGGRHNHCYTSPVYREAIYKIDRKLSEQFGNHPAVTIWHISNELGGDCHCPLCQKAFRQWIEKKYGTIEALNKAWNTAFWSHTYPSFEQVESPSPRGEQELHGLNLDWKRFVTDQTADFVSWEKKAIWEGGSELPVTINMMYDYKGLNYHKFKDLIDFASWDSYPTWHKEEEKETALDTALQHDFMRSILKKPFLLMESCPTATNWQSVSKLKRPGMLGAASLQAVAHGADSVQYFQIRQSRGASEKFHGAVIDHYGGMDTRVFEEVTGVGSQLLELSEIAGSTVRARAAILHDCESRWAMEDSQGPRNKDLHYMDVLKKIFHGLRKLGLDVDILDMEEELKGYDLVFAPMLYMFRCDIETKIRNFVAKGGTFVMTYWSGIVNENDLCHLGGTPHQLMEVFGLRSTELDALYEGERNSGKSTGAFFEKEKRYECRNFCNLIRTDSAETLLSFETDFYEGYPAFARNSYEKGKAYYICADFEESFYDDLCLKLVEEKGLLKVPFDIPEGVAVTSRENPLKKFLFIQNFRKDKFLVNLRNTEWKLLMGDDTGVIGQYGTAVYWTVNQEERA</sequence>
<dbReference type="Gene3D" id="3.20.20.80">
    <property type="entry name" value="Glycosidases"/>
    <property type="match status" value="1"/>
</dbReference>
<feature type="binding site" evidence="9">
    <location>
        <position position="154"/>
    </location>
    <ligand>
        <name>Zn(2+)</name>
        <dbReference type="ChEBI" id="CHEBI:29105"/>
    </ligand>
</feature>
<evidence type="ECO:0000256" key="7">
    <source>
        <dbReference type="PIRSR" id="PIRSR001084-1"/>
    </source>
</evidence>
<evidence type="ECO:0000313" key="12">
    <source>
        <dbReference type="EMBL" id="SHJ82705.1"/>
    </source>
</evidence>
<evidence type="ECO:0000259" key="11">
    <source>
        <dbReference type="Pfam" id="PF08532"/>
    </source>
</evidence>
<keyword evidence="13" id="KW-1185">Reference proteome</keyword>
<evidence type="ECO:0000256" key="1">
    <source>
        <dbReference type="ARBA" id="ARBA00001412"/>
    </source>
</evidence>
<dbReference type="GO" id="GO:0005975">
    <property type="term" value="P:carbohydrate metabolic process"/>
    <property type="evidence" value="ECO:0007669"/>
    <property type="project" value="InterPro"/>
</dbReference>
<dbReference type="GO" id="GO:0046872">
    <property type="term" value="F:metal ion binding"/>
    <property type="evidence" value="ECO:0007669"/>
    <property type="project" value="UniProtKB-KW"/>
</dbReference>
<evidence type="ECO:0000256" key="2">
    <source>
        <dbReference type="ARBA" id="ARBA00005940"/>
    </source>
</evidence>
<comment type="catalytic activity">
    <reaction evidence="1 6">
        <text>Hydrolysis of terminal non-reducing beta-D-galactose residues in beta-D-galactosides.</text>
        <dbReference type="EC" id="3.2.1.23"/>
    </reaction>
</comment>
<comment type="similarity">
    <text evidence="2 6">Belongs to the glycosyl hydrolase 42 family.</text>
</comment>
<reference evidence="12 13" key="1">
    <citation type="submission" date="2016-11" db="EMBL/GenBank/DDBJ databases">
        <authorList>
            <person name="Jaros S."/>
            <person name="Januszkiewicz K."/>
            <person name="Wedrychowicz H."/>
        </authorList>
    </citation>
    <scope>NUCLEOTIDE SEQUENCE [LARGE SCALE GENOMIC DNA]</scope>
    <source>
        <strain evidence="12 13">DSM 15929</strain>
    </source>
</reference>
<keyword evidence="5 6" id="KW-0326">Glycosidase</keyword>
<dbReference type="InterPro" id="IPR013738">
    <property type="entry name" value="Beta_galactosidase_Trimer"/>
</dbReference>
<dbReference type="InterPro" id="IPR003476">
    <property type="entry name" value="Glyco_hydro_42"/>
</dbReference>
<dbReference type="Pfam" id="PF08532">
    <property type="entry name" value="Glyco_hydro_42M"/>
    <property type="match status" value="1"/>
</dbReference>
<feature type="binding site" evidence="9">
    <location>
        <position position="114"/>
    </location>
    <ligand>
        <name>Zn(2+)</name>
        <dbReference type="ChEBI" id="CHEBI:29105"/>
    </ligand>
</feature>
<evidence type="ECO:0000259" key="10">
    <source>
        <dbReference type="Pfam" id="PF02449"/>
    </source>
</evidence>
<accession>A0A1M6MGW9</accession>
<feature type="binding site" evidence="9">
    <location>
        <position position="159"/>
    </location>
    <ligand>
        <name>Zn(2+)</name>
        <dbReference type="ChEBI" id="CHEBI:29105"/>
    </ligand>
</feature>
<dbReference type="EC" id="3.2.1.23" evidence="3 6"/>
<evidence type="ECO:0000256" key="4">
    <source>
        <dbReference type="ARBA" id="ARBA00022801"/>
    </source>
</evidence>
<dbReference type="EMBL" id="FRAC01000007">
    <property type="protein sequence ID" value="SHJ82705.1"/>
    <property type="molecule type" value="Genomic_DNA"/>
</dbReference>
<dbReference type="Gene3D" id="3.40.50.880">
    <property type="match status" value="1"/>
</dbReference>
<evidence type="ECO:0000256" key="3">
    <source>
        <dbReference type="ARBA" id="ARBA00012756"/>
    </source>
</evidence>
<dbReference type="InterPro" id="IPR013529">
    <property type="entry name" value="Glyco_hydro_42_N"/>
</dbReference>
<dbReference type="STRING" id="1121322.SAMN02745136_01004"/>
<name>A0A1M6MGW9_9FIRM</name>
<protein>
    <recommendedName>
        <fullName evidence="3 6">Beta-galactosidase</fullName>
        <shortName evidence="6">Beta-gal</shortName>
        <ecNumber evidence="3 6">3.2.1.23</ecNumber>
    </recommendedName>
</protein>
<dbReference type="InterPro" id="IPR017853">
    <property type="entry name" value="GH"/>
</dbReference>
<keyword evidence="9" id="KW-0862">Zinc</keyword>
<proteinExistence type="inferred from homology"/>
<evidence type="ECO:0000313" key="13">
    <source>
        <dbReference type="Proteomes" id="UP000184386"/>
    </source>
</evidence>
<evidence type="ECO:0000256" key="5">
    <source>
        <dbReference type="ARBA" id="ARBA00023295"/>
    </source>
</evidence>
<feature type="binding site" evidence="8">
    <location>
        <position position="312"/>
    </location>
    <ligand>
        <name>substrate</name>
    </ligand>
</feature>
<dbReference type="Proteomes" id="UP000184386">
    <property type="component" value="Unassembled WGS sequence"/>
</dbReference>
<feature type="domain" description="Beta-galactosidase trimerisation" evidence="11">
    <location>
        <begin position="393"/>
        <end position="604"/>
    </location>
</feature>
<feature type="domain" description="Glycoside hydrolase family 42 N-terminal" evidence="10">
    <location>
        <begin position="11"/>
        <end position="382"/>
    </location>
</feature>
<evidence type="ECO:0000256" key="8">
    <source>
        <dbReference type="PIRSR" id="PIRSR001084-2"/>
    </source>
</evidence>
<dbReference type="InterPro" id="IPR029062">
    <property type="entry name" value="Class_I_gatase-like"/>
</dbReference>
<dbReference type="PIRSF" id="PIRSF001084">
    <property type="entry name" value="B-galactosidase"/>
    <property type="match status" value="1"/>
</dbReference>
<evidence type="ECO:0000256" key="6">
    <source>
        <dbReference type="PIRNR" id="PIRNR001084"/>
    </source>
</evidence>
<dbReference type="GO" id="GO:0004565">
    <property type="term" value="F:beta-galactosidase activity"/>
    <property type="evidence" value="ECO:0007669"/>
    <property type="project" value="UniProtKB-EC"/>
</dbReference>